<dbReference type="GO" id="GO:0009451">
    <property type="term" value="P:RNA modification"/>
    <property type="evidence" value="ECO:0000318"/>
    <property type="project" value="GO_Central"/>
</dbReference>
<sequence>MSNHCIPTSLSKTLGQTQIPIPSKTPLSSLECNSLQCPTIASQVLFLKLLLDKPKSPFQAKQIHAQILRTGLHHVQSLMNRLVALYSSLGLLNDASSIFVCLSSPSSLSWRSMVKGHSSHGLFDQSLFLFSKMRANGVHPDHHIFPSVLKSCAGLMDLKLGESIHGCAVRLGFDHDLYIGNALMAMYSKCCSVERKSIGIRENGSILYAPRLNDEISQRELRVTQQSSDEIPQERKRGVLGIGSVIKVFDRMPHKDLVSWNTVICGHAQNGSYKEALAMVREIGLANLKPDSFTLSSVLPIFAEHVEILHGKEIHGFVIRHGFEPDVFIASSLIDMYAKCTRIHDAHRIFLLMPNQDCISWNSMIAGFVQNGFFNEALQIFHEMQTVGIKPMAACYEEGMVTTHT</sequence>
<dbReference type="NCBIfam" id="TIGR00756">
    <property type="entry name" value="PPR"/>
    <property type="match status" value="3"/>
</dbReference>
<dbReference type="InterPro" id="IPR002885">
    <property type="entry name" value="PPR_rpt"/>
</dbReference>
<organism evidence="3 4">
    <name type="scientific">Amborella trichopoda</name>
    <dbReference type="NCBI Taxonomy" id="13333"/>
    <lineage>
        <taxon>Eukaryota</taxon>
        <taxon>Viridiplantae</taxon>
        <taxon>Streptophyta</taxon>
        <taxon>Embryophyta</taxon>
        <taxon>Tracheophyta</taxon>
        <taxon>Spermatophyta</taxon>
        <taxon>Magnoliopsida</taxon>
        <taxon>Amborellales</taxon>
        <taxon>Amborellaceae</taxon>
        <taxon>Amborella</taxon>
    </lineage>
</organism>
<reference evidence="4" key="1">
    <citation type="journal article" date="2013" name="Science">
        <title>The Amborella genome and the evolution of flowering plants.</title>
        <authorList>
            <consortium name="Amborella Genome Project"/>
        </authorList>
    </citation>
    <scope>NUCLEOTIDE SEQUENCE [LARGE SCALE GENOMIC DNA]</scope>
</reference>
<feature type="repeat" description="PPR" evidence="2">
    <location>
        <begin position="256"/>
        <end position="290"/>
    </location>
</feature>
<gene>
    <name evidence="3" type="ORF">AMTR_s00067p00084570</name>
</gene>
<dbReference type="GO" id="GO:0003723">
    <property type="term" value="F:RNA binding"/>
    <property type="evidence" value="ECO:0000318"/>
    <property type="project" value="GO_Central"/>
</dbReference>
<evidence type="ECO:0000313" key="3">
    <source>
        <dbReference type="EMBL" id="ERN18797.1"/>
    </source>
</evidence>
<dbReference type="PANTHER" id="PTHR47926">
    <property type="entry name" value="PENTATRICOPEPTIDE REPEAT-CONTAINING PROTEIN"/>
    <property type="match status" value="1"/>
</dbReference>
<proteinExistence type="predicted"/>
<feature type="repeat" description="PPR" evidence="2">
    <location>
        <begin position="106"/>
        <end position="140"/>
    </location>
</feature>
<evidence type="ECO:0000256" key="1">
    <source>
        <dbReference type="ARBA" id="ARBA00022737"/>
    </source>
</evidence>
<name>U5DBI7_AMBTC</name>
<evidence type="ECO:0000256" key="2">
    <source>
        <dbReference type="PROSITE-ProRule" id="PRU00708"/>
    </source>
</evidence>
<dbReference type="Pfam" id="PF01535">
    <property type="entry name" value="PPR"/>
    <property type="match status" value="3"/>
</dbReference>
<evidence type="ECO:0000313" key="4">
    <source>
        <dbReference type="Proteomes" id="UP000017836"/>
    </source>
</evidence>
<dbReference type="eggNOG" id="KOG4197">
    <property type="taxonomic scope" value="Eukaryota"/>
</dbReference>
<protein>
    <recommendedName>
        <fullName evidence="5">Pentatricopeptide repeat-containing protein</fullName>
    </recommendedName>
</protein>
<dbReference type="Proteomes" id="UP000017836">
    <property type="component" value="Unassembled WGS sequence"/>
</dbReference>
<dbReference type="InterPro" id="IPR011990">
    <property type="entry name" value="TPR-like_helical_dom_sf"/>
</dbReference>
<dbReference type="OMA" id="YIELITH"/>
<dbReference type="InterPro" id="IPR046960">
    <property type="entry name" value="PPR_At4g14850-like_plant"/>
</dbReference>
<dbReference type="EMBL" id="KI392078">
    <property type="protein sequence ID" value="ERN18797.1"/>
    <property type="molecule type" value="Genomic_DNA"/>
</dbReference>
<dbReference type="FunFam" id="1.25.40.10:FF:000073">
    <property type="entry name" value="Pentatricopeptide repeat-containing protein chloroplastic"/>
    <property type="match status" value="1"/>
</dbReference>
<dbReference type="Gene3D" id="1.25.40.10">
    <property type="entry name" value="Tetratricopeptide repeat domain"/>
    <property type="match status" value="3"/>
</dbReference>
<dbReference type="AlphaFoldDB" id="U5DBI7"/>
<evidence type="ECO:0008006" key="5">
    <source>
        <dbReference type="Google" id="ProtNLM"/>
    </source>
</evidence>
<keyword evidence="1" id="KW-0677">Repeat</keyword>
<dbReference type="PROSITE" id="PS51375">
    <property type="entry name" value="PPR"/>
    <property type="match status" value="3"/>
</dbReference>
<dbReference type="PANTHER" id="PTHR47926:SF347">
    <property type="entry name" value="PENTATRICOPEPTIDE REPEAT-CONTAINING PROTEIN"/>
    <property type="match status" value="1"/>
</dbReference>
<feature type="repeat" description="PPR" evidence="2">
    <location>
        <begin position="357"/>
        <end position="391"/>
    </location>
</feature>
<dbReference type="HOGENOM" id="CLU_002706_0_3_1"/>
<dbReference type="Pfam" id="PF13041">
    <property type="entry name" value="PPR_2"/>
    <property type="match status" value="1"/>
</dbReference>
<dbReference type="Gramene" id="ERN18797">
    <property type="protein sequence ID" value="ERN18797"/>
    <property type="gene ID" value="AMTR_s00067p00084570"/>
</dbReference>
<keyword evidence="4" id="KW-1185">Reference proteome</keyword>
<accession>U5DBI7</accession>